<comment type="caution">
    <text evidence="1">The sequence shown here is derived from an EMBL/GenBank/DDBJ whole genome shotgun (WGS) entry which is preliminary data.</text>
</comment>
<evidence type="ECO:0000313" key="1">
    <source>
        <dbReference type="EMBL" id="KAF9334349.1"/>
    </source>
</evidence>
<dbReference type="AlphaFoldDB" id="A0A9P5VP23"/>
<dbReference type="Proteomes" id="UP000696485">
    <property type="component" value="Unassembled WGS sequence"/>
</dbReference>
<accession>A0A9P5VP23</accession>
<name>A0A9P5VP23_9FUNG</name>
<dbReference type="SUPFAM" id="SSF52047">
    <property type="entry name" value="RNI-like"/>
    <property type="match status" value="1"/>
</dbReference>
<proteinExistence type="predicted"/>
<organism evidence="1 2">
    <name type="scientific">Podila minutissima</name>
    <dbReference type="NCBI Taxonomy" id="64525"/>
    <lineage>
        <taxon>Eukaryota</taxon>
        <taxon>Fungi</taxon>
        <taxon>Fungi incertae sedis</taxon>
        <taxon>Mucoromycota</taxon>
        <taxon>Mortierellomycotina</taxon>
        <taxon>Mortierellomycetes</taxon>
        <taxon>Mortierellales</taxon>
        <taxon>Mortierellaceae</taxon>
        <taxon>Podila</taxon>
    </lineage>
</organism>
<keyword evidence="2" id="KW-1185">Reference proteome</keyword>
<dbReference type="Gene3D" id="3.80.10.10">
    <property type="entry name" value="Ribonuclease Inhibitor"/>
    <property type="match status" value="1"/>
</dbReference>
<dbReference type="InterPro" id="IPR032675">
    <property type="entry name" value="LRR_dom_sf"/>
</dbReference>
<dbReference type="EMBL" id="JAAAUY010000152">
    <property type="protein sequence ID" value="KAF9334349.1"/>
    <property type="molecule type" value="Genomic_DNA"/>
</dbReference>
<gene>
    <name evidence="1" type="ORF">BG006_002297</name>
</gene>
<protein>
    <submittedName>
        <fullName evidence="1">Uncharacterized protein</fullName>
    </submittedName>
</protein>
<reference evidence="1" key="1">
    <citation type="journal article" date="2020" name="Fungal Divers.">
        <title>Resolving the Mortierellaceae phylogeny through synthesis of multi-gene phylogenetics and phylogenomics.</title>
        <authorList>
            <person name="Vandepol N."/>
            <person name="Liber J."/>
            <person name="Desiro A."/>
            <person name="Na H."/>
            <person name="Kennedy M."/>
            <person name="Barry K."/>
            <person name="Grigoriev I.V."/>
            <person name="Miller A.N."/>
            <person name="O'Donnell K."/>
            <person name="Stajich J.E."/>
            <person name="Bonito G."/>
        </authorList>
    </citation>
    <scope>NUCLEOTIDE SEQUENCE</scope>
    <source>
        <strain evidence="1">NVP1</strain>
    </source>
</reference>
<sequence>MLPEGLTSLRELNIHQAEWYLCVAILHHQRNGPLAATDKTSWSSATLDNMVTDMQLAKIGKEEANSYVSNRDDVSEDDLMNPGQERPFKKLKSIKINCLSIPDEELAVLVENADALHKLSVPGSQAGPKTSDSLQRHFDRIVELNVRNCPFDSKSVMTVMENSPRLQILAATQLSAQDVIQSGAWVCTRLQRLQAEIVMSGIKSETDARAENQGVFERLSALSQIEVLDTQSVVTGADNSVPQLSVDYGLDCLSTLKGLRELRVGGDSFMRTGLEDAMWMMDQ</sequence>
<evidence type="ECO:0000313" key="2">
    <source>
        <dbReference type="Proteomes" id="UP000696485"/>
    </source>
</evidence>